<dbReference type="SMART" id="SM00825">
    <property type="entry name" value="PKS_KS"/>
    <property type="match status" value="1"/>
</dbReference>
<dbReference type="EMBL" id="FMZO01000004">
    <property type="protein sequence ID" value="SDC88081.1"/>
    <property type="molecule type" value="Genomic_DNA"/>
</dbReference>
<accession>A0A1G6Q788</accession>
<dbReference type="STRING" id="1285928.SAMN04487894_104301"/>
<dbReference type="Pfam" id="PF00109">
    <property type="entry name" value="ketoacyl-synt"/>
    <property type="match status" value="1"/>
</dbReference>
<dbReference type="InterPro" id="IPR014031">
    <property type="entry name" value="Ketoacyl_synth_C"/>
</dbReference>
<protein>
    <submittedName>
        <fullName evidence="5">3-oxoacyl-[acyl-carrier-protein] synthase-1</fullName>
    </submittedName>
</protein>
<dbReference type="GO" id="GO:0006633">
    <property type="term" value="P:fatty acid biosynthetic process"/>
    <property type="evidence" value="ECO:0007669"/>
    <property type="project" value="TreeGrafter"/>
</dbReference>
<evidence type="ECO:0000259" key="4">
    <source>
        <dbReference type="PROSITE" id="PS52004"/>
    </source>
</evidence>
<dbReference type="CDD" id="cd00834">
    <property type="entry name" value="KAS_I_II"/>
    <property type="match status" value="1"/>
</dbReference>
<keyword evidence="2 3" id="KW-0808">Transferase</keyword>
<dbReference type="InterPro" id="IPR014030">
    <property type="entry name" value="Ketoacyl_synth_N"/>
</dbReference>
<gene>
    <name evidence="5" type="ORF">SAMN04487894_104301</name>
</gene>
<dbReference type="Pfam" id="PF02801">
    <property type="entry name" value="Ketoacyl-synt_C"/>
    <property type="match status" value="1"/>
</dbReference>
<evidence type="ECO:0000256" key="2">
    <source>
        <dbReference type="ARBA" id="ARBA00022679"/>
    </source>
</evidence>
<dbReference type="InterPro" id="IPR000794">
    <property type="entry name" value="Beta-ketoacyl_synthase"/>
</dbReference>
<evidence type="ECO:0000313" key="5">
    <source>
        <dbReference type="EMBL" id="SDC88081.1"/>
    </source>
</evidence>
<dbReference type="InterPro" id="IPR020841">
    <property type="entry name" value="PKS_Beta-ketoAc_synthase_dom"/>
</dbReference>
<dbReference type="AlphaFoldDB" id="A0A1G6Q788"/>
<dbReference type="PROSITE" id="PS52004">
    <property type="entry name" value="KS3_2"/>
    <property type="match status" value="1"/>
</dbReference>
<dbReference type="GO" id="GO:0004315">
    <property type="term" value="F:3-oxoacyl-[acyl-carrier-protein] synthase activity"/>
    <property type="evidence" value="ECO:0007669"/>
    <property type="project" value="TreeGrafter"/>
</dbReference>
<dbReference type="SUPFAM" id="SSF53901">
    <property type="entry name" value="Thiolase-like"/>
    <property type="match status" value="1"/>
</dbReference>
<reference evidence="6" key="1">
    <citation type="submission" date="2016-10" db="EMBL/GenBank/DDBJ databases">
        <authorList>
            <person name="Varghese N."/>
            <person name="Submissions S."/>
        </authorList>
    </citation>
    <scope>NUCLEOTIDE SEQUENCE [LARGE SCALE GENOMIC DNA]</scope>
    <source>
        <strain evidence="6">DSM 25811 / CCM 8410 / LMG 26954 / E90</strain>
    </source>
</reference>
<dbReference type="Gene3D" id="3.40.47.10">
    <property type="match status" value="1"/>
</dbReference>
<organism evidence="5 6">
    <name type="scientific">Niabella drilacis (strain DSM 25811 / CCM 8410 / CCUG 62505 / LMG 26954 / E90)</name>
    <dbReference type="NCBI Taxonomy" id="1285928"/>
    <lineage>
        <taxon>Bacteria</taxon>
        <taxon>Pseudomonadati</taxon>
        <taxon>Bacteroidota</taxon>
        <taxon>Chitinophagia</taxon>
        <taxon>Chitinophagales</taxon>
        <taxon>Chitinophagaceae</taxon>
        <taxon>Niabella</taxon>
    </lineage>
</organism>
<dbReference type="RefSeq" id="WP_090389908.1">
    <property type="nucleotide sequence ID" value="NZ_FMZO01000004.1"/>
</dbReference>
<dbReference type="InterPro" id="IPR016039">
    <property type="entry name" value="Thiolase-like"/>
</dbReference>
<evidence type="ECO:0000256" key="3">
    <source>
        <dbReference type="RuleBase" id="RU003694"/>
    </source>
</evidence>
<evidence type="ECO:0000313" key="6">
    <source>
        <dbReference type="Proteomes" id="UP000198757"/>
    </source>
</evidence>
<dbReference type="PANTHER" id="PTHR11712">
    <property type="entry name" value="POLYKETIDE SYNTHASE-RELATED"/>
    <property type="match status" value="1"/>
</dbReference>
<proteinExistence type="inferred from homology"/>
<dbReference type="GO" id="GO:0005829">
    <property type="term" value="C:cytosol"/>
    <property type="evidence" value="ECO:0007669"/>
    <property type="project" value="TreeGrafter"/>
</dbReference>
<dbReference type="OrthoDB" id="9808669at2"/>
<keyword evidence="6" id="KW-1185">Reference proteome</keyword>
<evidence type="ECO:0000256" key="1">
    <source>
        <dbReference type="ARBA" id="ARBA00008467"/>
    </source>
</evidence>
<dbReference type="PANTHER" id="PTHR11712:SF320">
    <property type="entry name" value="BETA-KETOACYL SYNTHASE"/>
    <property type="match status" value="1"/>
</dbReference>
<dbReference type="Proteomes" id="UP000198757">
    <property type="component" value="Unassembled WGS sequence"/>
</dbReference>
<comment type="similarity">
    <text evidence="1 3">Belongs to the thiolase-like superfamily. Beta-ketoacyl-ACP synthases family.</text>
</comment>
<feature type="domain" description="Ketosynthase family 3 (KS3)" evidence="4">
    <location>
        <begin position="4"/>
        <end position="398"/>
    </location>
</feature>
<sequence>MSKEQTVYISGLGVISAIGNNVAENLDALTSGRAGMRTMQRLQSAHKQILPVAEVQLSNDALAGLAGLPEEVSRTALLSAIAAQEAVADAGIELAAWRTGFISANSVGGMDKTEDFFPGFLQDASGGDLKMVVNHECGAVTEVVADALGIKDFVTTISTACSSSANSIFLGARMIRQGLLDVAVAGGTDALTRFTLNGFNTLMILDQEYCQPFDENRRGLNLGEGAGYVVLVSERVAATLARKPVSALSGWANANDAHHQTASSPEGKGNLLAMEGALKKAGLSPADIDYINVHGTGTSNNDSSEGRAIAALFAGHYPAMSSTKSYTGHTLGASGAIEAVYAVLAIREGVVFPSLRLQTPIQELPFAVTTVLEKKEISHVLSNSFGFGGNCSSLVFSKV</sequence>
<name>A0A1G6Q788_NIADE</name>